<evidence type="ECO:0000313" key="1">
    <source>
        <dbReference type="EMBL" id="OIR17898.1"/>
    </source>
</evidence>
<reference evidence="1" key="1">
    <citation type="submission" date="2016-10" db="EMBL/GenBank/DDBJ databases">
        <title>Sequence of Gallionella enrichment culture.</title>
        <authorList>
            <person name="Poehlein A."/>
            <person name="Muehling M."/>
            <person name="Daniel R."/>
        </authorList>
    </citation>
    <scope>NUCLEOTIDE SEQUENCE</scope>
</reference>
<dbReference type="AlphaFoldDB" id="A0A1J5TAJ1"/>
<proteinExistence type="predicted"/>
<accession>A0A1J5TAJ1</accession>
<organism evidence="1">
    <name type="scientific">mine drainage metagenome</name>
    <dbReference type="NCBI Taxonomy" id="410659"/>
    <lineage>
        <taxon>unclassified sequences</taxon>
        <taxon>metagenomes</taxon>
        <taxon>ecological metagenomes</taxon>
    </lineage>
</organism>
<dbReference type="EMBL" id="MLJW01000004">
    <property type="protein sequence ID" value="OIR17898.1"/>
    <property type="molecule type" value="Genomic_DNA"/>
</dbReference>
<sequence>MMRLLIAYLGLLFSTICSAPAWALDFNDGAIQIHGFMSQGMVNTSGNNFLGKTNDSISYDFREIAVNASYRALPQLLFAGQVISHTAGESDNGDPNIDYAFMDWTALSGEWGRAGVRLGRLKNAYGLYNSTRDVTFTRPSILLPQSIYFERTRKLSVSSDGINLYADYINDWGTLSAEVALGYPLNDKASDVALLGNNIRGSFEPAFTQLYQVKYESPTGRYVFATTVVNLKEDYKPAADRDLNAGSFYFAPVILSAQYNAENWTLTGEYAFRPSSLKGFGPFLPDTSKDGESYYLQGTYRVLPKLEMLVRYDAEFNDRNDRNGNAYAAAKKGNLNFTQYTKDWTLGLRYDVTPAVMLRAEYHNIEGTAILPTLDNPLGISSYDKNWDMWLLLASYRF</sequence>
<dbReference type="Gene3D" id="2.40.160.10">
    <property type="entry name" value="Porin"/>
    <property type="match status" value="1"/>
</dbReference>
<comment type="caution">
    <text evidence="1">The sequence shown here is derived from an EMBL/GenBank/DDBJ whole genome shotgun (WGS) entry which is preliminary data.</text>
</comment>
<evidence type="ECO:0008006" key="2">
    <source>
        <dbReference type="Google" id="ProtNLM"/>
    </source>
</evidence>
<protein>
    <recommendedName>
        <fullName evidence="2">Porin</fullName>
    </recommendedName>
</protein>
<dbReference type="SUPFAM" id="SSF56935">
    <property type="entry name" value="Porins"/>
    <property type="match status" value="1"/>
</dbReference>
<gene>
    <name evidence="1" type="ORF">GALL_21200</name>
</gene>
<name>A0A1J5TAJ1_9ZZZZ</name>
<dbReference type="InterPro" id="IPR023614">
    <property type="entry name" value="Porin_dom_sf"/>
</dbReference>